<organism evidence="1 2">
    <name type="scientific">Dendrobium nobile</name>
    <name type="common">Orchid</name>
    <dbReference type="NCBI Taxonomy" id="94219"/>
    <lineage>
        <taxon>Eukaryota</taxon>
        <taxon>Viridiplantae</taxon>
        <taxon>Streptophyta</taxon>
        <taxon>Embryophyta</taxon>
        <taxon>Tracheophyta</taxon>
        <taxon>Spermatophyta</taxon>
        <taxon>Magnoliopsida</taxon>
        <taxon>Liliopsida</taxon>
        <taxon>Asparagales</taxon>
        <taxon>Orchidaceae</taxon>
        <taxon>Epidendroideae</taxon>
        <taxon>Malaxideae</taxon>
        <taxon>Dendrobiinae</taxon>
        <taxon>Dendrobium</taxon>
    </lineage>
</organism>
<evidence type="ECO:0000313" key="1">
    <source>
        <dbReference type="EMBL" id="KAI0504117.1"/>
    </source>
</evidence>
<keyword evidence="2" id="KW-1185">Reference proteome</keyword>
<comment type="caution">
    <text evidence="1">The sequence shown here is derived from an EMBL/GenBank/DDBJ whole genome shotgun (WGS) entry which is preliminary data.</text>
</comment>
<dbReference type="EMBL" id="JAGYWB010000011">
    <property type="protein sequence ID" value="KAI0504117.1"/>
    <property type="molecule type" value="Genomic_DNA"/>
</dbReference>
<dbReference type="AlphaFoldDB" id="A0A8T3B3G0"/>
<protein>
    <submittedName>
        <fullName evidence="1">Uncharacterized protein</fullName>
    </submittedName>
</protein>
<reference evidence="1" key="1">
    <citation type="journal article" date="2022" name="Front. Genet.">
        <title>Chromosome-Scale Assembly of the Dendrobium nobile Genome Provides Insights Into the Molecular Mechanism of the Biosynthesis of the Medicinal Active Ingredient of Dendrobium.</title>
        <authorList>
            <person name="Xu Q."/>
            <person name="Niu S.-C."/>
            <person name="Li K.-L."/>
            <person name="Zheng P.-J."/>
            <person name="Zhang X.-J."/>
            <person name="Jia Y."/>
            <person name="Liu Y."/>
            <person name="Niu Y.-X."/>
            <person name="Yu L.-H."/>
            <person name="Chen D.-F."/>
            <person name="Zhang G.-Q."/>
        </authorList>
    </citation>
    <scope>NUCLEOTIDE SEQUENCE</scope>
    <source>
        <tissue evidence="1">Leaf</tissue>
    </source>
</reference>
<name>A0A8T3B3G0_DENNO</name>
<accession>A0A8T3B3G0</accession>
<evidence type="ECO:0000313" key="2">
    <source>
        <dbReference type="Proteomes" id="UP000829196"/>
    </source>
</evidence>
<sequence length="109" mass="12377">MLTFQITSTRFRLLAKKEVTRFISTAIQTINLWVENKSRHNIMNSFPLKHTLSLEIPQSTIRKSNNSLKSNPKSTASTTCKQLIPHALGTTSTNPFNLPVQLQKLQLSR</sequence>
<gene>
    <name evidence="1" type="ORF">KFK09_015064</name>
</gene>
<dbReference type="Proteomes" id="UP000829196">
    <property type="component" value="Unassembled WGS sequence"/>
</dbReference>
<proteinExistence type="predicted"/>